<accession>A0A7W6N6I1</accession>
<feature type="domain" description="Tyr recombinase" evidence="5">
    <location>
        <begin position="159"/>
        <end position="334"/>
    </location>
</feature>
<dbReference type="EMBL" id="JACIDC010000001">
    <property type="protein sequence ID" value="MBB4038612.1"/>
    <property type="molecule type" value="Genomic_DNA"/>
</dbReference>
<keyword evidence="3" id="KW-0233">DNA recombination</keyword>
<evidence type="ECO:0000256" key="4">
    <source>
        <dbReference type="SAM" id="MobiDB-lite"/>
    </source>
</evidence>
<evidence type="ECO:0000259" key="5">
    <source>
        <dbReference type="PROSITE" id="PS51898"/>
    </source>
</evidence>
<evidence type="ECO:0000256" key="2">
    <source>
        <dbReference type="ARBA" id="ARBA00023125"/>
    </source>
</evidence>
<dbReference type="InterPro" id="IPR002104">
    <property type="entry name" value="Integrase_catalytic"/>
</dbReference>
<name>A0A7W6N6I1_9HYPH</name>
<dbReference type="CDD" id="cd00796">
    <property type="entry name" value="INT_Rci_Hp1_C"/>
    <property type="match status" value="1"/>
</dbReference>
<dbReference type="InterPro" id="IPR011010">
    <property type="entry name" value="DNA_brk_join_enz"/>
</dbReference>
<evidence type="ECO:0000256" key="3">
    <source>
        <dbReference type="ARBA" id="ARBA00023172"/>
    </source>
</evidence>
<evidence type="ECO:0000313" key="7">
    <source>
        <dbReference type="Proteomes" id="UP000519439"/>
    </source>
</evidence>
<dbReference type="GO" id="GO:0003677">
    <property type="term" value="F:DNA binding"/>
    <property type="evidence" value="ECO:0007669"/>
    <property type="project" value="UniProtKB-KW"/>
</dbReference>
<dbReference type="Proteomes" id="UP000519439">
    <property type="component" value="Unassembled WGS sequence"/>
</dbReference>
<dbReference type="SUPFAM" id="SSF56349">
    <property type="entry name" value="DNA breaking-rejoining enzymes"/>
    <property type="match status" value="1"/>
</dbReference>
<dbReference type="PANTHER" id="PTHR30349:SF94">
    <property type="entry name" value="INTEGRASE_RECOMBINASE HI_1414-RELATED"/>
    <property type="match status" value="1"/>
</dbReference>
<dbReference type="InterPro" id="IPR050090">
    <property type="entry name" value="Tyrosine_recombinase_XerCD"/>
</dbReference>
<keyword evidence="2" id="KW-0238">DNA-binding</keyword>
<dbReference type="PANTHER" id="PTHR30349">
    <property type="entry name" value="PHAGE INTEGRASE-RELATED"/>
    <property type="match status" value="1"/>
</dbReference>
<feature type="region of interest" description="Disordered" evidence="4">
    <location>
        <begin position="1"/>
        <end position="28"/>
    </location>
</feature>
<dbReference type="GO" id="GO:0015074">
    <property type="term" value="P:DNA integration"/>
    <property type="evidence" value="ECO:0007669"/>
    <property type="project" value="UniProtKB-KW"/>
</dbReference>
<gene>
    <name evidence="6" type="ORF">GGR34_000241</name>
</gene>
<reference evidence="6 7" key="1">
    <citation type="submission" date="2020-08" db="EMBL/GenBank/DDBJ databases">
        <title>Genomic Encyclopedia of Type Strains, Phase IV (KMG-IV): sequencing the most valuable type-strain genomes for metagenomic binning, comparative biology and taxonomic classification.</title>
        <authorList>
            <person name="Goeker M."/>
        </authorList>
    </citation>
    <scope>NUCLEOTIDE SEQUENCE [LARGE SCALE GENOMIC DNA]</scope>
    <source>
        <strain evidence="6 7">DSM 15743</strain>
    </source>
</reference>
<dbReference type="RefSeq" id="WP_027314591.1">
    <property type="nucleotide sequence ID" value="NZ_JACIDC010000001.1"/>
</dbReference>
<dbReference type="Gene3D" id="1.10.150.130">
    <property type="match status" value="1"/>
</dbReference>
<dbReference type="InterPro" id="IPR010998">
    <property type="entry name" value="Integrase_recombinase_N"/>
</dbReference>
<dbReference type="PROSITE" id="PS51898">
    <property type="entry name" value="TYR_RECOMBINASE"/>
    <property type="match status" value="1"/>
</dbReference>
<comment type="caution">
    <text evidence="6">The sequence shown here is derived from an EMBL/GenBank/DDBJ whole genome shotgun (WGS) entry which is preliminary data.</text>
</comment>
<protein>
    <submittedName>
        <fullName evidence="6">Integrase</fullName>
    </submittedName>
</protein>
<dbReference type="InterPro" id="IPR013762">
    <property type="entry name" value="Integrase-like_cat_sf"/>
</dbReference>
<proteinExistence type="predicted"/>
<organism evidence="6 7">
    <name type="scientific">Microvirga flocculans</name>
    <dbReference type="NCBI Taxonomy" id="217168"/>
    <lineage>
        <taxon>Bacteria</taxon>
        <taxon>Pseudomonadati</taxon>
        <taxon>Pseudomonadota</taxon>
        <taxon>Alphaproteobacteria</taxon>
        <taxon>Hyphomicrobiales</taxon>
        <taxon>Methylobacteriaceae</taxon>
        <taxon>Microvirga</taxon>
    </lineage>
</organism>
<sequence>MATFRKRGSSWQVQVRREGHPPLSKSFPTKSEAMAWARGIETQIDRAELPPTIGDLRKLSVEDLLCRYEREVTPTKRGEKSEKSRIGTIRKHDIAKVRLCDLSGADVAKYRNERLKIVKAPTVRRELVILRHLFEVARLEWNVPLTANPVGSVKIPKDSKPRERRLEAGEAERLLSAIGERTAWYLRPLLLLAIETGMRRGELLSVQWKDVNLTARTIRLHKTKNGEPRVVPLTPQAIDIISSLKEPSSDLRNRTTDYLFPVKANAVRLAWERLRTRAGIEDLRLHDLRHEAVSRFFELGLTTPEVALISGHRDPRMLNRYTHLKPKHVAEKLARLTSEAST</sequence>
<evidence type="ECO:0000256" key="1">
    <source>
        <dbReference type="ARBA" id="ARBA00022908"/>
    </source>
</evidence>
<evidence type="ECO:0000313" key="6">
    <source>
        <dbReference type="EMBL" id="MBB4038612.1"/>
    </source>
</evidence>
<dbReference type="Pfam" id="PF00589">
    <property type="entry name" value="Phage_integrase"/>
    <property type="match status" value="1"/>
</dbReference>
<dbReference type="AlphaFoldDB" id="A0A7W6N6I1"/>
<dbReference type="Gene3D" id="1.10.443.10">
    <property type="entry name" value="Intergrase catalytic core"/>
    <property type="match status" value="1"/>
</dbReference>
<keyword evidence="7" id="KW-1185">Reference proteome</keyword>
<keyword evidence="1" id="KW-0229">DNA integration</keyword>
<dbReference type="GO" id="GO:0006310">
    <property type="term" value="P:DNA recombination"/>
    <property type="evidence" value="ECO:0007669"/>
    <property type="project" value="UniProtKB-KW"/>
</dbReference>